<feature type="compositionally biased region" description="Basic and acidic residues" evidence="1">
    <location>
        <begin position="115"/>
        <end position="124"/>
    </location>
</feature>
<evidence type="ECO:0000313" key="2">
    <source>
        <dbReference type="EMBL" id="KAJ7721061.1"/>
    </source>
</evidence>
<feature type="compositionally biased region" description="Basic and acidic residues" evidence="1">
    <location>
        <begin position="9"/>
        <end position="18"/>
    </location>
</feature>
<feature type="compositionally biased region" description="Pro residues" evidence="1">
    <location>
        <begin position="373"/>
        <end position="383"/>
    </location>
</feature>
<feature type="compositionally biased region" description="Low complexity" evidence="1">
    <location>
        <begin position="358"/>
        <end position="372"/>
    </location>
</feature>
<feature type="region of interest" description="Disordered" evidence="1">
    <location>
        <begin position="102"/>
        <end position="124"/>
    </location>
</feature>
<evidence type="ECO:0000313" key="3">
    <source>
        <dbReference type="Proteomes" id="UP001215280"/>
    </source>
</evidence>
<feature type="compositionally biased region" description="Basic and acidic residues" evidence="1">
    <location>
        <begin position="199"/>
        <end position="227"/>
    </location>
</feature>
<reference evidence="2" key="1">
    <citation type="submission" date="2023-03" db="EMBL/GenBank/DDBJ databases">
        <title>Massive genome expansion in bonnet fungi (Mycena s.s.) driven by repeated elements and novel gene families across ecological guilds.</title>
        <authorList>
            <consortium name="Lawrence Berkeley National Laboratory"/>
            <person name="Harder C.B."/>
            <person name="Miyauchi S."/>
            <person name="Viragh M."/>
            <person name="Kuo A."/>
            <person name="Thoen E."/>
            <person name="Andreopoulos B."/>
            <person name="Lu D."/>
            <person name="Skrede I."/>
            <person name="Drula E."/>
            <person name="Henrissat B."/>
            <person name="Morin E."/>
            <person name="Kohler A."/>
            <person name="Barry K."/>
            <person name="LaButti K."/>
            <person name="Morin E."/>
            <person name="Salamov A."/>
            <person name="Lipzen A."/>
            <person name="Mereny Z."/>
            <person name="Hegedus B."/>
            <person name="Baldrian P."/>
            <person name="Stursova M."/>
            <person name="Weitz H."/>
            <person name="Taylor A."/>
            <person name="Grigoriev I.V."/>
            <person name="Nagy L.G."/>
            <person name="Martin F."/>
            <person name="Kauserud H."/>
        </authorList>
    </citation>
    <scope>NUCLEOTIDE SEQUENCE</scope>
    <source>
        <strain evidence="2">CBHHK188m</strain>
    </source>
</reference>
<gene>
    <name evidence="2" type="ORF">DFH07DRAFT_784217</name>
</gene>
<feature type="region of interest" description="Disordered" evidence="1">
    <location>
        <begin position="1"/>
        <end position="30"/>
    </location>
</feature>
<sequence>MAKGKEKRKPACDPDAPPKKRGSPSDIQGQHLAFLTERIPDYMAASKKGRKKNDRELTKFWRTLFFDYWRKFPWQLKLTEEPPEAAEEEKKLEEGGAEAAFTALDLDLTPEEMEEKSKVQKETKERNPYFEYLRKMRQKNEEGPPRKPTDYHFYLNHVDFKDKVAARCDAEIQEEPDPNKHIALRCRVAREMLAVEPEEVQKRLTDERNAQHHAAKEKYKEDDERLPSVEPEIQAECRDNLMETIAPLLSRLNVYTGYLINIVAARVGEDGMSILSANAGEVDGKDWAQWDPVVYQEMLPKFLKFVHANHLQTLAKKAPPPAAAVTGASSNAGGMEMFGNNNMIRMSPDPDVEMDVAVPSSSAPVPAASNALPLPPPPPPTNMLPPPPPLVDDDNDLMSGAIIFAPAPSSRPYVAPTPLAPAFPPPTLEPVPEPVKDSETWGVSLMTTPLRNELRQMDEQTCGQYVARLRRLPETEVTWENNNARQRTYQKDWGLSNATAFVGMRRKREGEEEGGRKRKKTNGTATMRARRGGAALPRRCPRSRA</sequence>
<feature type="region of interest" description="Disordered" evidence="1">
    <location>
        <begin position="505"/>
        <end position="545"/>
    </location>
</feature>
<organism evidence="2 3">
    <name type="scientific">Mycena maculata</name>
    <dbReference type="NCBI Taxonomy" id="230809"/>
    <lineage>
        <taxon>Eukaryota</taxon>
        <taxon>Fungi</taxon>
        <taxon>Dikarya</taxon>
        <taxon>Basidiomycota</taxon>
        <taxon>Agaricomycotina</taxon>
        <taxon>Agaricomycetes</taxon>
        <taxon>Agaricomycetidae</taxon>
        <taxon>Agaricales</taxon>
        <taxon>Marasmiineae</taxon>
        <taxon>Mycenaceae</taxon>
        <taxon>Mycena</taxon>
    </lineage>
</organism>
<dbReference type="EMBL" id="JARJLG010000272">
    <property type="protein sequence ID" value="KAJ7721061.1"/>
    <property type="molecule type" value="Genomic_DNA"/>
</dbReference>
<dbReference type="AlphaFoldDB" id="A0AAD7MK00"/>
<protein>
    <submittedName>
        <fullName evidence="2">Uncharacterized protein</fullName>
    </submittedName>
</protein>
<name>A0AAD7MK00_9AGAR</name>
<feature type="region of interest" description="Disordered" evidence="1">
    <location>
        <begin position="199"/>
        <end position="228"/>
    </location>
</feature>
<comment type="caution">
    <text evidence="2">The sequence shown here is derived from an EMBL/GenBank/DDBJ whole genome shotgun (WGS) entry which is preliminary data.</text>
</comment>
<dbReference type="Proteomes" id="UP001215280">
    <property type="component" value="Unassembled WGS sequence"/>
</dbReference>
<keyword evidence="3" id="KW-1185">Reference proteome</keyword>
<feature type="region of interest" description="Disordered" evidence="1">
    <location>
        <begin position="358"/>
        <end position="383"/>
    </location>
</feature>
<proteinExistence type="predicted"/>
<evidence type="ECO:0000256" key="1">
    <source>
        <dbReference type="SAM" id="MobiDB-lite"/>
    </source>
</evidence>
<accession>A0AAD7MK00</accession>
<feature type="compositionally biased region" description="Low complexity" evidence="1">
    <location>
        <begin position="522"/>
        <end position="538"/>
    </location>
</feature>